<dbReference type="PANTHER" id="PTHR34934:SF1">
    <property type="entry name" value="FLAVIN-DEPENDENT THYMIDYLATE SYNTHASE"/>
    <property type="match status" value="1"/>
</dbReference>
<dbReference type="RefSeq" id="WP_201328518.1">
    <property type="nucleotide sequence ID" value="NZ_AP017470.1"/>
</dbReference>
<dbReference type="GO" id="GO:0006231">
    <property type="term" value="P:dTMP biosynthetic process"/>
    <property type="evidence" value="ECO:0007669"/>
    <property type="project" value="InterPro"/>
</dbReference>
<reference evidence="1 2" key="1">
    <citation type="journal article" date="2012" name="Extremophiles">
        <title>Thermotomaculum hydrothermale gen. nov., sp. nov., a novel heterotrophic thermophile within the phylum Acidobacteria from a deep-sea hydrothermal vent chimney in the Southern Okinawa Trough.</title>
        <authorList>
            <person name="Izumi H."/>
            <person name="Nunoura T."/>
            <person name="Miyazaki M."/>
            <person name="Mino S."/>
            <person name="Toki T."/>
            <person name="Takai K."/>
            <person name="Sako Y."/>
            <person name="Sawabe T."/>
            <person name="Nakagawa S."/>
        </authorList>
    </citation>
    <scope>NUCLEOTIDE SEQUENCE [LARGE SCALE GENOMIC DNA]</scope>
    <source>
        <strain evidence="1 2">AC55</strain>
    </source>
</reference>
<dbReference type="SUPFAM" id="SSF69796">
    <property type="entry name" value="Thymidylate synthase-complementing protein Thy1"/>
    <property type="match status" value="2"/>
</dbReference>
<dbReference type="GO" id="GO:0050660">
    <property type="term" value="F:flavin adenine dinucleotide binding"/>
    <property type="evidence" value="ECO:0007669"/>
    <property type="project" value="InterPro"/>
</dbReference>
<name>A0A7R6PEC2_9BACT</name>
<dbReference type="GO" id="GO:0070402">
    <property type="term" value="F:NADPH binding"/>
    <property type="evidence" value="ECO:0007669"/>
    <property type="project" value="TreeGrafter"/>
</dbReference>
<evidence type="ECO:0000313" key="2">
    <source>
        <dbReference type="Proteomes" id="UP000595564"/>
    </source>
</evidence>
<dbReference type="EMBL" id="AP017470">
    <property type="protein sequence ID" value="BBB32179.1"/>
    <property type="molecule type" value="Genomic_DNA"/>
</dbReference>
<dbReference type="PANTHER" id="PTHR34934">
    <property type="entry name" value="FLAVIN-DEPENDENT THYMIDYLATE SYNTHASE"/>
    <property type="match status" value="1"/>
</dbReference>
<dbReference type="InterPro" id="IPR036098">
    <property type="entry name" value="Thymidylate_synthase_ThyX_sf"/>
</dbReference>
<dbReference type="PROSITE" id="PS51331">
    <property type="entry name" value="THYX"/>
    <property type="match status" value="2"/>
</dbReference>
<dbReference type="InterPro" id="IPR003669">
    <property type="entry name" value="Thymidylate_synthase_ThyX"/>
</dbReference>
<dbReference type="GO" id="GO:0050797">
    <property type="term" value="F:thymidylate synthase (FAD) activity"/>
    <property type="evidence" value="ECO:0007669"/>
    <property type="project" value="InterPro"/>
</dbReference>
<proteinExistence type="predicted"/>
<organism evidence="1 2">
    <name type="scientific">Thermotomaculum hydrothermale</name>
    <dbReference type="NCBI Taxonomy" id="981385"/>
    <lineage>
        <taxon>Bacteria</taxon>
        <taxon>Pseudomonadati</taxon>
        <taxon>Acidobacteriota</taxon>
        <taxon>Holophagae</taxon>
        <taxon>Thermotomaculales</taxon>
        <taxon>Thermotomaculaceae</taxon>
        <taxon>Thermotomaculum</taxon>
    </lineage>
</organism>
<evidence type="ECO:0008006" key="3">
    <source>
        <dbReference type="Google" id="ProtNLM"/>
    </source>
</evidence>
<protein>
    <recommendedName>
        <fullName evidence="3">Thymidylate synthase (FAD)</fullName>
    </recommendedName>
</protein>
<dbReference type="GO" id="GO:0004799">
    <property type="term" value="F:thymidylate synthase activity"/>
    <property type="evidence" value="ECO:0007669"/>
    <property type="project" value="TreeGrafter"/>
</dbReference>
<evidence type="ECO:0000313" key="1">
    <source>
        <dbReference type="EMBL" id="BBB32179.1"/>
    </source>
</evidence>
<gene>
    <name evidence="1" type="ORF">TTHT_0597</name>
</gene>
<keyword evidence="2" id="KW-1185">Reference proteome</keyword>
<dbReference type="Proteomes" id="UP000595564">
    <property type="component" value="Chromosome"/>
</dbReference>
<dbReference type="Gene3D" id="3.30.1360.170">
    <property type="match status" value="2"/>
</dbReference>
<sequence>MKVILAGYNVDIDLIESAKKSRKIAPEQLTPETISAAYARISRSSKDVNLLRKEAREDVEKARKSNENIVFGLGHSSVAEHACFNFDIIGISRYATEFLENFRLASYTEKSQRYVKIGDEKIVPKEFSKSPFNELFTSIVNMQYDFYNKAYQAIETVLIEEGYDRKEAFLMAKEDARYALPLATKGQLGMTVNGRELEYIIQRLQAERVEEVKELGKKLYEEAYYIAPSLIKYTEPEEYHKLYPELKKKVVSLVSEKNFPIIFAKTDVYMVDNTPNPDEEILTSILFSHYNVSYQTAKTVVSLLSFDEKKSLFLEIYRNLKPYHSLLREFERASFTFQITLSASAFAQLKRHRIATILKQNYSPSHGVTIPETFEKANLVKEFENLIAKTNEIFYRFMDINDAACYYILTNAHKRRVLFTVNARELYHFVRLREDKHAQWDIRSLAEQILIHVKQVAPLTFMLACGKDKFDKVYREVFGS</sequence>
<dbReference type="KEGG" id="thyd:TTHT_0597"/>
<accession>A0A7R6PEC2</accession>
<dbReference type="Pfam" id="PF02511">
    <property type="entry name" value="Thy1"/>
    <property type="match status" value="2"/>
</dbReference>
<dbReference type="AlphaFoldDB" id="A0A7R6PEC2"/>
<dbReference type="CDD" id="cd20175">
    <property type="entry name" value="ThyX"/>
    <property type="match status" value="2"/>
</dbReference>